<proteinExistence type="predicted"/>
<evidence type="ECO:0000259" key="1">
    <source>
        <dbReference type="Pfam" id="PF20150"/>
    </source>
</evidence>
<dbReference type="AlphaFoldDB" id="A0A9P8UDR5"/>
<gene>
    <name evidence="2" type="ORF">BKA67DRAFT_404341</name>
</gene>
<feature type="domain" description="2EXR" evidence="1">
    <location>
        <begin position="6"/>
        <end position="108"/>
    </location>
</feature>
<organism evidence="2 3">
    <name type="scientific">Truncatella angustata</name>
    <dbReference type="NCBI Taxonomy" id="152316"/>
    <lineage>
        <taxon>Eukaryota</taxon>
        <taxon>Fungi</taxon>
        <taxon>Dikarya</taxon>
        <taxon>Ascomycota</taxon>
        <taxon>Pezizomycotina</taxon>
        <taxon>Sordariomycetes</taxon>
        <taxon>Xylariomycetidae</taxon>
        <taxon>Amphisphaeriales</taxon>
        <taxon>Sporocadaceae</taxon>
        <taxon>Truncatella</taxon>
    </lineage>
</organism>
<dbReference type="OrthoDB" id="3473305at2759"/>
<evidence type="ECO:0000313" key="2">
    <source>
        <dbReference type="EMBL" id="KAH6648054.1"/>
    </source>
</evidence>
<keyword evidence="3" id="KW-1185">Reference proteome</keyword>
<reference evidence="2" key="1">
    <citation type="journal article" date="2021" name="Nat. Commun.">
        <title>Genetic determinants of endophytism in the Arabidopsis root mycobiome.</title>
        <authorList>
            <person name="Mesny F."/>
            <person name="Miyauchi S."/>
            <person name="Thiergart T."/>
            <person name="Pickel B."/>
            <person name="Atanasova L."/>
            <person name="Karlsson M."/>
            <person name="Huettel B."/>
            <person name="Barry K.W."/>
            <person name="Haridas S."/>
            <person name="Chen C."/>
            <person name="Bauer D."/>
            <person name="Andreopoulos W."/>
            <person name="Pangilinan J."/>
            <person name="LaButti K."/>
            <person name="Riley R."/>
            <person name="Lipzen A."/>
            <person name="Clum A."/>
            <person name="Drula E."/>
            <person name="Henrissat B."/>
            <person name="Kohler A."/>
            <person name="Grigoriev I.V."/>
            <person name="Martin F.M."/>
            <person name="Hacquard S."/>
        </authorList>
    </citation>
    <scope>NUCLEOTIDE SEQUENCE</scope>
    <source>
        <strain evidence="2">MPI-SDFR-AT-0073</strain>
    </source>
</reference>
<dbReference type="InterPro" id="IPR045518">
    <property type="entry name" value="2EXR"/>
</dbReference>
<dbReference type="EMBL" id="JAGPXC010000008">
    <property type="protein sequence ID" value="KAH6648054.1"/>
    <property type="molecule type" value="Genomic_DNA"/>
</dbReference>
<protein>
    <recommendedName>
        <fullName evidence="1">2EXR domain-containing protein</fullName>
    </recommendedName>
</protein>
<name>A0A9P8UDR5_9PEZI</name>
<comment type="caution">
    <text evidence="2">The sequence shown here is derived from an EMBL/GenBank/DDBJ whole genome shotgun (WGS) entry which is preliminary data.</text>
</comment>
<dbReference type="GeneID" id="70125608"/>
<dbReference type="Pfam" id="PF20150">
    <property type="entry name" value="2EXR"/>
    <property type="match status" value="1"/>
</dbReference>
<sequence>MFTLMQLCTELRAMIWDAAMPGDISETCILQLPQPATIHDAHPSELPPHHDAAQGPSPPLLVDTAFPLLMHVCRESRQHAMKRTKFRHEPAAHAMVPCRPFRPELDVLYVPDPGSPPPAPLETARHVAVGCWRPVYGSAGVVGTAISRAPTASCVFGAFPGVESISIVLPSSSSGRRPGDARSAGPALPRGRFRLEPVYLGGRSNIVASFRRVDRGADGALAVVQSIRRDVACYHSLMWRRLGAGYGGQGAFVEMEFGARYFTTWAFDEKMGVGGFLDCVQSPRGFAKSTGGGVRRQGGVTNLGGGSRVNHLL</sequence>
<accession>A0A9P8UDR5</accession>
<dbReference type="Proteomes" id="UP000758603">
    <property type="component" value="Unassembled WGS sequence"/>
</dbReference>
<dbReference type="RefSeq" id="XP_045954566.1">
    <property type="nucleotide sequence ID" value="XM_046096716.1"/>
</dbReference>
<evidence type="ECO:0000313" key="3">
    <source>
        <dbReference type="Proteomes" id="UP000758603"/>
    </source>
</evidence>